<dbReference type="Gene3D" id="3.40.50.720">
    <property type="entry name" value="NAD(P)-binding Rossmann-like Domain"/>
    <property type="match status" value="1"/>
</dbReference>
<dbReference type="RefSeq" id="WP_099247182.1">
    <property type="nucleotide sequence ID" value="NZ_FXXP01000002.1"/>
</dbReference>
<dbReference type="AlphaFoldDB" id="A0A238JFW6"/>
<name>A0A238JFW6_9RHOB</name>
<proteinExistence type="predicted"/>
<dbReference type="PANTHER" id="PTHR43245:SF58">
    <property type="entry name" value="BLL5923 PROTEIN"/>
    <property type="match status" value="1"/>
</dbReference>
<evidence type="ECO:0000313" key="2">
    <source>
        <dbReference type="EMBL" id="SMX29283.1"/>
    </source>
</evidence>
<dbReference type="Proteomes" id="UP000225972">
    <property type="component" value="Unassembled WGS sequence"/>
</dbReference>
<dbReference type="SUPFAM" id="SSF51735">
    <property type="entry name" value="NAD(P)-binding Rossmann-fold domains"/>
    <property type="match status" value="1"/>
</dbReference>
<dbReference type="InterPro" id="IPR050177">
    <property type="entry name" value="Lipid_A_modif_metabolic_enz"/>
</dbReference>
<dbReference type="Pfam" id="PF01370">
    <property type="entry name" value="Epimerase"/>
    <property type="match status" value="1"/>
</dbReference>
<dbReference type="PANTHER" id="PTHR43245">
    <property type="entry name" value="BIFUNCTIONAL POLYMYXIN RESISTANCE PROTEIN ARNA"/>
    <property type="match status" value="1"/>
</dbReference>
<organism evidence="2 3">
    <name type="scientific">Pelagimonas phthalicica</name>
    <dbReference type="NCBI Taxonomy" id="1037362"/>
    <lineage>
        <taxon>Bacteria</taxon>
        <taxon>Pseudomonadati</taxon>
        <taxon>Pseudomonadota</taxon>
        <taxon>Alphaproteobacteria</taxon>
        <taxon>Rhodobacterales</taxon>
        <taxon>Roseobacteraceae</taxon>
        <taxon>Pelagimonas</taxon>
    </lineage>
</organism>
<reference evidence="3" key="1">
    <citation type="submission" date="2017-05" db="EMBL/GenBank/DDBJ databases">
        <authorList>
            <person name="Rodrigo-Torres L."/>
            <person name="Arahal R. D."/>
            <person name="Lucena T."/>
        </authorList>
    </citation>
    <scope>NUCLEOTIDE SEQUENCE [LARGE SCALE GENOMIC DNA]</scope>
    <source>
        <strain evidence="3">CECT 8649</strain>
    </source>
</reference>
<dbReference type="OrthoDB" id="9814124at2"/>
<accession>A0A238JFW6</accession>
<dbReference type="CDD" id="cd08946">
    <property type="entry name" value="SDR_e"/>
    <property type="match status" value="1"/>
</dbReference>
<feature type="domain" description="NAD-dependent epimerase/dehydratase" evidence="1">
    <location>
        <begin position="3"/>
        <end position="207"/>
    </location>
</feature>
<dbReference type="EMBL" id="FXXP01000002">
    <property type="protein sequence ID" value="SMX29283.1"/>
    <property type="molecule type" value="Genomic_DNA"/>
</dbReference>
<dbReference type="InterPro" id="IPR036291">
    <property type="entry name" value="NAD(P)-bd_dom_sf"/>
</dbReference>
<evidence type="ECO:0000259" key="1">
    <source>
        <dbReference type="Pfam" id="PF01370"/>
    </source>
</evidence>
<sequence>MRIAITGASGLLGQPVAQHFSQGNHDITRFGRKADVDWQLGQDVDLSGFDVLIHAGFAHVPGKYRGGEGDNPGDFIHKNQHGTLNLWQAAERARCQVIFLSTRAVYGDYPAGTALFEDMAARPDTLYGRVKHESEKALGNLGVSLRITGVYGPPVPGRGHKWQGLFADFAAGKVSRARAGTEVHIADLIQAIDIIIENGIRGETFNVSDFILDHRDLLETYANLSGINGNFPSLSDSSKVSAMNTDKLRALGWVPRGRDGLEQTLDEIIRCQT</sequence>
<evidence type="ECO:0000313" key="3">
    <source>
        <dbReference type="Proteomes" id="UP000225972"/>
    </source>
</evidence>
<keyword evidence="3" id="KW-1185">Reference proteome</keyword>
<protein>
    <submittedName>
        <fullName evidence="2">NAD dependent epimerase/dehydratase family protein</fullName>
    </submittedName>
</protein>
<dbReference type="InterPro" id="IPR001509">
    <property type="entry name" value="Epimerase_deHydtase"/>
</dbReference>
<gene>
    <name evidence="2" type="ORF">TRP8649_03416</name>
</gene>